<dbReference type="InterPro" id="IPR011990">
    <property type="entry name" value="TPR-like_helical_dom_sf"/>
</dbReference>
<gene>
    <name evidence="3" type="ORF">P7228_00925</name>
</gene>
<reference evidence="3 4" key="1">
    <citation type="submission" date="2023-03" db="EMBL/GenBank/DDBJ databases">
        <title>Altererythrobacter sp. CAU 1644 isolated from sand.</title>
        <authorList>
            <person name="Kim W."/>
        </authorList>
    </citation>
    <scope>NUCLEOTIDE SEQUENCE [LARGE SCALE GENOMIC DNA]</scope>
    <source>
        <strain evidence="3 4">CAU 1644</strain>
    </source>
</reference>
<feature type="domain" description="Surface lipoprotein assembly modifier C-terminal" evidence="2">
    <location>
        <begin position="161"/>
        <end position="439"/>
    </location>
</feature>
<evidence type="ECO:0000313" key="3">
    <source>
        <dbReference type="EMBL" id="WFL77658.1"/>
    </source>
</evidence>
<dbReference type="Pfam" id="PF04575">
    <property type="entry name" value="SlipAM"/>
    <property type="match status" value="1"/>
</dbReference>
<keyword evidence="4" id="KW-1185">Reference proteome</keyword>
<proteinExistence type="predicted"/>
<evidence type="ECO:0000256" key="1">
    <source>
        <dbReference type="SAM" id="Coils"/>
    </source>
</evidence>
<keyword evidence="1" id="KW-0175">Coiled coil</keyword>
<sequence>MLLVALVALAQPSTERAPAGETLPVGTRAEIEATGEQMLEFAARALANKEEALAVQILEALLQDPNLPVRNEARFRLAMLAMRDHRWDRAGSLLRSIIDEDPGAQRARLELARVQAEMGQIEASRRTLREAQAGGLPPEVARLVDRFSAALRERKPFGASVQVAIAPDSNVNRATRSDTLGTVIGDFDLEDAARQSSGVGLSLRGEVYYRKPLSQLTSLITRAGLSGDFYRRGDFNDLLAIASIGPEFALGGGRASLLAGGQRRWFGGERFYDALDANLQWQRPLDRRSHLRAGAGYARTNYRINDLQDAHGISGFASYERALSSRSGINLTLGAARQMARDPAYSTASGQLSVTGWREFGRTTLFASASYQHLEADKRLAIYPKRRVDDFYRLSVGTTLRTFEWKGWAPQLRLTWEKNTSPIEIYRYDRWRGEIGLTRAF</sequence>
<protein>
    <submittedName>
        <fullName evidence="3">Surface lipoprotein assembly modifier</fullName>
    </submittedName>
</protein>
<accession>A0ABY8FUQ1</accession>
<dbReference type="Gene3D" id="1.25.40.10">
    <property type="entry name" value="Tetratricopeptide repeat domain"/>
    <property type="match status" value="1"/>
</dbReference>
<dbReference type="RefSeq" id="WP_278016350.1">
    <property type="nucleotide sequence ID" value="NZ_CP121106.1"/>
</dbReference>
<evidence type="ECO:0000313" key="4">
    <source>
        <dbReference type="Proteomes" id="UP001215827"/>
    </source>
</evidence>
<dbReference type="Pfam" id="PF14559">
    <property type="entry name" value="TPR_19"/>
    <property type="match status" value="1"/>
</dbReference>
<keyword evidence="3" id="KW-0449">Lipoprotein</keyword>
<evidence type="ECO:0000259" key="2">
    <source>
        <dbReference type="Pfam" id="PF04575"/>
    </source>
</evidence>
<dbReference type="InterPro" id="IPR007655">
    <property type="entry name" value="Slam_C"/>
</dbReference>
<dbReference type="SUPFAM" id="SSF48452">
    <property type="entry name" value="TPR-like"/>
    <property type="match status" value="1"/>
</dbReference>
<organism evidence="3 4">
    <name type="scientific">Altererythrobacter arenosus</name>
    <dbReference type="NCBI Taxonomy" id="3032592"/>
    <lineage>
        <taxon>Bacteria</taxon>
        <taxon>Pseudomonadati</taxon>
        <taxon>Pseudomonadota</taxon>
        <taxon>Alphaproteobacteria</taxon>
        <taxon>Sphingomonadales</taxon>
        <taxon>Erythrobacteraceae</taxon>
        <taxon>Altererythrobacter</taxon>
    </lineage>
</organism>
<dbReference type="Proteomes" id="UP001215827">
    <property type="component" value="Chromosome"/>
</dbReference>
<name>A0ABY8FUQ1_9SPHN</name>
<dbReference type="EMBL" id="CP121106">
    <property type="protein sequence ID" value="WFL77658.1"/>
    <property type="molecule type" value="Genomic_DNA"/>
</dbReference>
<feature type="coiled-coil region" evidence="1">
    <location>
        <begin position="104"/>
        <end position="131"/>
    </location>
</feature>